<organism evidence="2 3">
    <name type="scientific">Enterococcus rivorum</name>
    <dbReference type="NCBI Taxonomy" id="762845"/>
    <lineage>
        <taxon>Bacteria</taxon>
        <taxon>Bacillati</taxon>
        <taxon>Bacillota</taxon>
        <taxon>Bacilli</taxon>
        <taxon>Lactobacillales</taxon>
        <taxon>Enterococcaceae</taxon>
        <taxon>Enterococcus</taxon>
    </lineage>
</organism>
<keyword evidence="3" id="KW-1185">Reference proteome</keyword>
<keyword evidence="1" id="KW-1133">Transmembrane helix</keyword>
<protein>
    <submittedName>
        <fullName evidence="2">Uncharacterized protein</fullName>
    </submittedName>
</protein>
<dbReference type="OrthoDB" id="5198105at2"/>
<feature type="transmembrane region" description="Helical" evidence="1">
    <location>
        <begin position="12"/>
        <end position="33"/>
    </location>
</feature>
<dbReference type="Proteomes" id="UP000095256">
    <property type="component" value="Unassembled WGS sequence"/>
</dbReference>
<dbReference type="RefSeq" id="WP_069697896.1">
    <property type="nucleotide sequence ID" value="NZ_JAGGMA010000002.1"/>
</dbReference>
<gene>
    <name evidence="2" type="ORF">BCR26_01305</name>
</gene>
<name>A0A1E5KYH8_9ENTE</name>
<dbReference type="AlphaFoldDB" id="A0A1E5KYH8"/>
<dbReference type="EMBL" id="MIEK01000012">
    <property type="protein sequence ID" value="OEH82941.1"/>
    <property type="molecule type" value="Genomic_DNA"/>
</dbReference>
<feature type="transmembrane region" description="Helical" evidence="1">
    <location>
        <begin position="110"/>
        <end position="132"/>
    </location>
</feature>
<keyword evidence="1" id="KW-0472">Membrane</keyword>
<feature type="transmembrane region" description="Helical" evidence="1">
    <location>
        <begin position="74"/>
        <end position="98"/>
    </location>
</feature>
<sequence length="183" mass="21267">MNISTKIREKSTGKVVTVTTLLFISMLILLNVISFQLTKNTGEQIFDFSLNYSPETAYRMIANYGSEGRSLYRIMLILDFLFPITYMLFGITLTGYLVNHYFPENKKLNTLFFVTIMGMIFDWIENIFILTMLNNFPEKTDFLANYTRSFTILKFSLLGITVLSLLLMTIVGLSSRYRKQVKY</sequence>
<comment type="caution">
    <text evidence="2">The sequence shown here is derived from an EMBL/GenBank/DDBJ whole genome shotgun (WGS) entry which is preliminary data.</text>
</comment>
<proteinExistence type="predicted"/>
<evidence type="ECO:0000313" key="2">
    <source>
        <dbReference type="EMBL" id="OEH82941.1"/>
    </source>
</evidence>
<accession>A0A1E5KYH8</accession>
<reference evidence="2 3" key="1">
    <citation type="submission" date="2016-09" db="EMBL/GenBank/DDBJ databases">
        <authorList>
            <person name="Capua I."/>
            <person name="De Benedictis P."/>
            <person name="Joannis T."/>
            <person name="Lombin L.H."/>
            <person name="Cattoli G."/>
        </authorList>
    </citation>
    <scope>NUCLEOTIDE SEQUENCE [LARGE SCALE GENOMIC DNA]</scope>
    <source>
        <strain evidence="2 3">LMG 25899</strain>
    </source>
</reference>
<evidence type="ECO:0000313" key="3">
    <source>
        <dbReference type="Proteomes" id="UP000095256"/>
    </source>
</evidence>
<keyword evidence="1" id="KW-0812">Transmembrane</keyword>
<evidence type="ECO:0000256" key="1">
    <source>
        <dbReference type="SAM" id="Phobius"/>
    </source>
</evidence>
<feature type="transmembrane region" description="Helical" evidence="1">
    <location>
        <begin position="152"/>
        <end position="173"/>
    </location>
</feature>
<dbReference type="STRING" id="762845.BCR26_01305"/>